<sequence>MADPHRRYDAARDEFDPRGRSQSGWRLESPPRWSSASPVCYRRSPSPSARRYPPRSMSPPRWRSPFRSRNGSPSPPPRGELSPRRRRSQSPPPRYTVETQERRRRRLLAEKVMSIETLYRVLQNPQLPWTKKPNGTSMPIPVPLEPNENMGDYQQKLKFWLAQRNVTLDSLTGDVIAERGYRCNYARWRVANIIDLTEDIEGEAYEDAGSELSNGEGDTQTQMETQSGSVEITPTDSDMNHEEPSAAGDVDESAMQQGEINLSLELAVLIDAYDHVNRKVLLMQKGTEAYISAPEWPIPTGHTAIDFALLGSSSGYCQKRCNKLHSTDTETIVAARHLHLCSSGFTREDAFRAGQALFAVHRNSRFLQFSRDVSLCKSPASCQTGMEETVPQPMAAPSEDPHRTSAPILVATAAKEAETPAPPAKRMQPHKVSEPTRRAPCAAK</sequence>
<feature type="compositionally biased region" description="Polar residues" evidence="1">
    <location>
        <begin position="211"/>
        <end position="237"/>
    </location>
</feature>
<dbReference type="OrthoDB" id="116248at2759"/>
<dbReference type="EMBL" id="BSXW01000911">
    <property type="protein sequence ID" value="GMF31489.1"/>
    <property type="molecule type" value="Genomic_DNA"/>
</dbReference>
<evidence type="ECO:0000256" key="1">
    <source>
        <dbReference type="SAM" id="MobiDB-lite"/>
    </source>
</evidence>
<gene>
    <name evidence="2" type="ORF">Plil01_001345900</name>
</gene>
<feature type="compositionally biased region" description="Low complexity" evidence="1">
    <location>
        <begin position="42"/>
        <end position="72"/>
    </location>
</feature>
<evidence type="ECO:0000313" key="3">
    <source>
        <dbReference type="Proteomes" id="UP001165083"/>
    </source>
</evidence>
<keyword evidence="3" id="KW-1185">Reference proteome</keyword>
<dbReference type="Proteomes" id="UP001165083">
    <property type="component" value="Unassembled WGS sequence"/>
</dbReference>
<accession>A0A9W6UF94</accession>
<feature type="region of interest" description="Disordered" evidence="1">
    <location>
        <begin position="412"/>
        <end position="444"/>
    </location>
</feature>
<feature type="compositionally biased region" description="Basic and acidic residues" evidence="1">
    <location>
        <begin position="1"/>
        <end position="19"/>
    </location>
</feature>
<feature type="region of interest" description="Disordered" evidence="1">
    <location>
        <begin position="208"/>
        <end position="248"/>
    </location>
</feature>
<feature type="region of interest" description="Disordered" evidence="1">
    <location>
        <begin position="1"/>
        <end position="103"/>
    </location>
</feature>
<reference evidence="2" key="1">
    <citation type="submission" date="2023-04" db="EMBL/GenBank/DDBJ databases">
        <title>Phytophthora lilii NBRC 32176.</title>
        <authorList>
            <person name="Ichikawa N."/>
            <person name="Sato H."/>
            <person name="Tonouchi N."/>
        </authorList>
    </citation>
    <scope>NUCLEOTIDE SEQUENCE</scope>
    <source>
        <strain evidence="2">NBRC 32176</strain>
    </source>
</reference>
<dbReference type="AlphaFoldDB" id="A0A9W6UF94"/>
<comment type="caution">
    <text evidence="2">The sequence shown here is derived from an EMBL/GenBank/DDBJ whole genome shotgun (WGS) entry which is preliminary data.</text>
</comment>
<organism evidence="2 3">
    <name type="scientific">Phytophthora lilii</name>
    <dbReference type="NCBI Taxonomy" id="2077276"/>
    <lineage>
        <taxon>Eukaryota</taxon>
        <taxon>Sar</taxon>
        <taxon>Stramenopiles</taxon>
        <taxon>Oomycota</taxon>
        <taxon>Peronosporomycetes</taxon>
        <taxon>Peronosporales</taxon>
        <taxon>Peronosporaceae</taxon>
        <taxon>Phytophthora</taxon>
    </lineage>
</organism>
<protein>
    <submittedName>
        <fullName evidence="2">Unnamed protein product</fullName>
    </submittedName>
</protein>
<feature type="region of interest" description="Disordered" evidence="1">
    <location>
        <begin position="384"/>
        <end position="403"/>
    </location>
</feature>
<proteinExistence type="predicted"/>
<name>A0A9W6UF94_9STRA</name>
<evidence type="ECO:0000313" key="2">
    <source>
        <dbReference type="EMBL" id="GMF31489.1"/>
    </source>
</evidence>